<dbReference type="NCBIfam" id="TIGR00756">
    <property type="entry name" value="PPR"/>
    <property type="match status" value="4"/>
</dbReference>
<dbReference type="PANTHER" id="PTHR47942:SF16">
    <property type="entry name" value="PENTATRICOPEPTIDE REPEAT DOMAIN CONTAINING PROTEIN-RELATED"/>
    <property type="match status" value="1"/>
</dbReference>
<sequence>MGSLGYVENVNTFNLVIYSCCKEYKLLEALDLAGKIRIDMVESGVGCNERTYGSLVDTYGRARRSDEALRLCDEMTSNGLLAIPLSIPLLFIGCSWKVTQKQLCRCWCKEMRIDRFTHFIVVRGLCRNGYVEEAVKFQRQILEKKLVEYGVCQNTLMHHLVRDKKLASADQILGSMLVCGLNLDAISFGTLIDGHLKEGKLERAIDIYDGIIKMKQKLNLVVYNSIVNGLSKRGLVDVAEATVKAMESKDAVTYNTLLNESLKNGNVEESLNILSKMQKPGGANFVSLVTYNILINHLCKFGSYEKAKKVLKIMVQRRVIPDHVTYGTLITSFSKQRDQEEVIELHDYIVLNGVTPHEQIYVSIVRPLLDGESGKRP</sequence>
<gene>
    <name evidence="4" type="ORF">EUTSA_v10024126mg</name>
</gene>
<keyword evidence="5" id="KW-1185">Reference proteome</keyword>
<dbReference type="Gramene" id="ESQ29591">
    <property type="protein sequence ID" value="ESQ29591"/>
    <property type="gene ID" value="EUTSA_v10024126mg"/>
</dbReference>
<evidence type="ECO:0000313" key="5">
    <source>
        <dbReference type="Proteomes" id="UP000030689"/>
    </source>
</evidence>
<dbReference type="EMBL" id="KI517881">
    <property type="protein sequence ID" value="ESQ29591.1"/>
    <property type="molecule type" value="Genomic_DNA"/>
</dbReference>
<dbReference type="Pfam" id="PF01535">
    <property type="entry name" value="PPR"/>
    <property type="match status" value="3"/>
</dbReference>
<keyword evidence="2" id="KW-0677">Repeat</keyword>
<proteinExistence type="inferred from homology"/>
<dbReference type="eggNOG" id="KOG4197">
    <property type="taxonomic scope" value="Eukaryota"/>
</dbReference>
<evidence type="ECO:0000313" key="4">
    <source>
        <dbReference type="EMBL" id="ESQ29591.1"/>
    </source>
</evidence>
<name>V4MEA9_EUTSA</name>
<dbReference type="KEGG" id="eus:EUTSA_v10024126mg"/>
<organism evidence="4 5">
    <name type="scientific">Eutrema salsugineum</name>
    <name type="common">Saltwater cress</name>
    <name type="synonym">Sisymbrium salsugineum</name>
    <dbReference type="NCBI Taxonomy" id="72664"/>
    <lineage>
        <taxon>Eukaryota</taxon>
        <taxon>Viridiplantae</taxon>
        <taxon>Streptophyta</taxon>
        <taxon>Embryophyta</taxon>
        <taxon>Tracheophyta</taxon>
        <taxon>Spermatophyta</taxon>
        <taxon>Magnoliopsida</taxon>
        <taxon>eudicotyledons</taxon>
        <taxon>Gunneridae</taxon>
        <taxon>Pentapetalae</taxon>
        <taxon>rosids</taxon>
        <taxon>malvids</taxon>
        <taxon>Brassicales</taxon>
        <taxon>Brassicaceae</taxon>
        <taxon>Eutremeae</taxon>
        <taxon>Eutrema</taxon>
    </lineage>
</organism>
<feature type="repeat" description="PPR" evidence="3">
    <location>
        <begin position="48"/>
        <end position="82"/>
    </location>
</feature>
<evidence type="ECO:0008006" key="6">
    <source>
        <dbReference type="Google" id="ProtNLM"/>
    </source>
</evidence>
<evidence type="ECO:0000256" key="1">
    <source>
        <dbReference type="ARBA" id="ARBA00007626"/>
    </source>
</evidence>
<accession>V4MEA9</accession>
<dbReference type="PROSITE" id="PS51375">
    <property type="entry name" value="PPR"/>
    <property type="match status" value="7"/>
</dbReference>
<evidence type="ECO:0000256" key="3">
    <source>
        <dbReference type="PROSITE-ProRule" id="PRU00708"/>
    </source>
</evidence>
<dbReference type="Pfam" id="PF13041">
    <property type="entry name" value="PPR_2"/>
    <property type="match status" value="2"/>
</dbReference>
<feature type="repeat" description="PPR" evidence="3">
    <location>
        <begin position="184"/>
        <end position="218"/>
    </location>
</feature>
<dbReference type="Gene3D" id="1.25.40.10">
    <property type="entry name" value="Tetratricopeptide repeat domain"/>
    <property type="match status" value="3"/>
</dbReference>
<dbReference type="Pfam" id="PF12854">
    <property type="entry name" value="PPR_1"/>
    <property type="match status" value="1"/>
</dbReference>
<evidence type="ECO:0000256" key="2">
    <source>
        <dbReference type="ARBA" id="ARBA00022737"/>
    </source>
</evidence>
<feature type="repeat" description="PPR" evidence="3">
    <location>
        <begin position="114"/>
        <end position="148"/>
    </location>
</feature>
<feature type="repeat" description="PPR" evidence="3">
    <location>
        <begin position="219"/>
        <end position="249"/>
    </location>
</feature>
<feature type="repeat" description="PPR" evidence="3">
    <location>
        <begin position="287"/>
        <end position="321"/>
    </location>
</feature>
<dbReference type="PANTHER" id="PTHR47942">
    <property type="entry name" value="TETRATRICOPEPTIDE REPEAT (TPR)-LIKE SUPERFAMILY PROTEIN-RELATED"/>
    <property type="match status" value="1"/>
</dbReference>
<dbReference type="Proteomes" id="UP000030689">
    <property type="component" value="Unassembled WGS sequence"/>
</dbReference>
<feature type="repeat" description="PPR" evidence="3">
    <location>
        <begin position="250"/>
        <end position="284"/>
    </location>
</feature>
<dbReference type="AlphaFoldDB" id="V4MEA9"/>
<protein>
    <recommendedName>
        <fullName evidence="6">Pentacotripeptide-repeat region of PRORP domain-containing protein</fullName>
    </recommendedName>
</protein>
<reference evidence="4 5" key="1">
    <citation type="journal article" date="2013" name="Front. Plant Sci.">
        <title>The Reference Genome of the Halophytic Plant Eutrema salsugineum.</title>
        <authorList>
            <person name="Yang R."/>
            <person name="Jarvis D.E."/>
            <person name="Chen H."/>
            <person name="Beilstein M.A."/>
            <person name="Grimwood J."/>
            <person name="Jenkins J."/>
            <person name="Shu S."/>
            <person name="Prochnik S."/>
            <person name="Xin M."/>
            <person name="Ma C."/>
            <person name="Schmutz J."/>
            <person name="Wing R.A."/>
            <person name="Mitchell-Olds T."/>
            <person name="Schumaker K.S."/>
            <person name="Wang X."/>
        </authorList>
    </citation>
    <scope>NUCLEOTIDE SEQUENCE [LARGE SCALE GENOMIC DNA]</scope>
</reference>
<feature type="repeat" description="PPR" evidence="3">
    <location>
        <begin position="322"/>
        <end position="356"/>
    </location>
</feature>
<dbReference type="OMA" id="CKEMRID"/>
<dbReference type="InterPro" id="IPR002885">
    <property type="entry name" value="PPR_rpt"/>
</dbReference>
<comment type="similarity">
    <text evidence="1">Belongs to the PPR family. P subfamily.</text>
</comment>
<dbReference type="InterPro" id="IPR011990">
    <property type="entry name" value="TPR-like_helical_dom_sf"/>
</dbReference>
<dbReference type="InterPro" id="IPR051222">
    <property type="entry name" value="PPR/CCM1_RNA-binding"/>
</dbReference>